<dbReference type="InterPro" id="IPR011990">
    <property type="entry name" value="TPR-like_helical_dom_sf"/>
</dbReference>
<comment type="caution">
    <text evidence="1">The sequence shown here is derived from an EMBL/GenBank/DDBJ whole genome shotgun (WGS) entry which is preliminary data.</text>
</comment>
<dbReference type="Proteomes" id="UP000076967">
    <property type="component" value="Unassembled WGS sequence"/>
</dbReference>
<dbReference type="RefSeq" id="WP_068532149.1">
    <property type="nucleotide sequence ID" value="NZ_LVJH01000017.1"/>
</dbReference>
<protein>
    <recommendedName>
        <fullName evidence="3">DNA-binding protein</fullName>
    </recommendedName>
</protein>
<gene>
    <name evidence="1" type="ORF">PGLA_10035</name>
</gene>
<organism evidence="1 2">
    <name type="scientific">Paenibacillus glacialis</name>
    <dbReference type="NCBI Taxonomy" id="494026"/>
    <lineage>
        <taxon>Bacteria</taxon>
        <taxon>Bacillati</taxon>
        <taxon>Bacillota</taxon>
        <taxon>Bacilli</taxon>
        <taxon>Bacillales</taxon>
        <taxon>Paenibacillaceae</taxon>
        <taxon>Paenibacillus</taxon>
    </lineage>
</organism>
<sequence length="474" mass="54729">MSPATTIRAEIINHLERFGHSFSSFGQATGINKGVISAILNKNPPKPISVRQIDLITKALGFEEGALYDLFVEECFANEKPNGRRIGSFLIRCSELGKEDTIAQVLNRLMENLTYLTLVFSLAEKLYTSGQTKESIIYYKCVAEHERYQHSERLAISQYRIFRASIGLDAERNMEVALQFALYCKRLPESYQLDALSQISNIYYAMNKWDKVEQYTDELIVLSNIVLQSEKRRTIGKRPIEHLITEKPLVYYYGYGYLLKGVVLEHQGRYEEGMAAVSLYADLSWIDGLDQQGRVWMEKFQMWAVANTYTLQILMGNVSILPEYTQLLQDNPKEVLPGLSTIIKSANQHGFLVDDILEKFKDAIQGYQRDLLSKLCNGYEDVFNRLRYANLCYQIAIYQFDNKKYREGMKFIFQSLTIYANINKKKEIIDSMSLFEKYRSCALQEELEEYDIIIKRGCNNEISEISGGYINSCY</sequence>
<reference evidence="1 2" key="1">
    <citation type="submission" date="2016-03" db="EMBL/GenBank/DDBJ databases">
        <title>Draft genome sequence of Paenibacillus glacialis DSM 22343.</title>
        <authorList>
            <person name="Shin S.-K."/>
            <person name="Yi H."/>
        </authorList>
    </citation>
    <scope>NUCLEOTIDE SEQUENCE [LARGE SCALE GENOMIC DNA]</scope>
    <source>
        <strain evidence="1 2">DSM 22343</strain>
    </source>
</reference>
<evidence type="ECO:0000313" key="2">
    <source>
        <dbReference type="Proteomes" id="UP000076967"/>
    </source>
</evidence>
<name>A0A168L283_9BACL</name>
<proteinExistence type="predicted"/>
<evidence type="ECO:0000313" key="1">
    <source>
        <dbReference type="EMBL" id="OAB42799.1"/>
    </source>
</evidence>
<dbReference type="STRING" id="494026.PGLA_10035"/>
<accession>A0A168L283</accession>
<evidence type="ECO:0008006" key="3">
    <source>
        <dbReference type="Google" id="ProtNLM"/>
    </source>
</evidence>
<dbReference type="OrthoDB" id="2470416at2"/>
<keyword evidence="2" id="KW-1185">Reference proteome</keyword>
<dbReference type="EMBL" id="LVJH01000017">
    <property type="protein sequence ID" value="OAB42799.1"/>
    <property type="molecule type" value="Genomic_DNA"/>
</dbReference>
<dbReference type="SUPFAM" id="SSF48452">
    <property type="entry name" value="TPR-like"/>
    <property type="match status" value="1"/>
</dbReference>
<dbReference type="AlphaFoldDB" id="A0A168L283"/>